<protein>
    <submittedName>
        <fullName evidence="3">6389_t:CDS:1</fullName>
    </submittedName>
</protein>
<feature type="transmembrane region" description="Helical" evidence="1">
    <location>
        <begin position="279"/>
        <end position="300"/>
    </location>
</feature>
<comment type="caution">
    <text evidence="3">The sequence shown here is derived from an EMBL/GenBank/DDBJ whole genome shotgun (WGS) entry which is preliminary data.</text>
</comment>
<gene>
    <name evidence="3" type="ORF">ALEPTO_LOCUS6839</name>
</gene>
<feature type="transmembrane region" description="Helical" evidence="1">
    <location>
        <begin position="131"/>
        <end position="151"/>
    </location>
</feature>
<reference evidence="3" key="1">
    <citation type="submission" date="2021-06" db="EMBL/GenBank/DDBJ databases">
        <authorList>
            <person name="Kallberg Y."/>
            <person name="Tangrot J."/>
            <person name="Rosling A."/>
        </authorList>
    </citation>
    <scope>NUCLEOTIDE SEQUENCE</scope>
    <source>
        <strain evidence="3">FL130A</strain>
    </source>
</reference>
<evidence type="ECO:0000313" key="4">
    <source>
        <dbReference type="Proteomes" id="UP000789508"/>
    </source>
</evidence>
<feature type="signal peptide" evidence="2">
    <location>
        <begin position="1"/>
        <end position="28"/>
    </location>
</feature>
<feature type="transmembrane region" description="Helical" evidence="1">
    <location>
        <begin position="321"/>
        <end position="342"/>
    </location>
</feature>
<name>A0A9N9BPS7_9GLOM</name>
<evidence type="ECO:0000256" key="1">
    <source>
        <dbReference type="SAM" id="Phobius"/>
    </source>
</evidence>
<dbReference type="EMBL" id="CAJVPS010002567">
    <property type="protein sequence ID" value="CAG8571618.1"/>
    <property type="molecule type" value="Genomic_DNA"/>
</dbReference>
<sequence>MSCFRFLAVVASALTLGAVLLSYPKPSAFPPPPVQEISPITGFPTWREHIKGFDFQTNIAPSLYALIINFILGLSALYWTLFYKQPKSTVSFFHYDSETAPATLFNTIIAIYILVTSWASLAGIIVDLSKLWVPVGVIHNAAELMFLWLLFTGGRVASNFYFPAIGIYMITVVATCMYVPWPYDAVFFKAQGLVLDFMIIIVFTQIILETRSRFKEDAESHTPIADLEDEEDRERLTSRAKLYPTTVDHPKQLYILLAAGIFHILGNTISTIFSDSFKALLFFHTTYSISFPLYAYYIYLETHCQSIMPQKRIYLVRTEKWRLITIILFCTAFSLITMRFPIMSDIEKSKH</sequence>
<keyword evidence="1" id="KW-1133">Transmembrane helix</keyword>
<evidence type="ECO:0000313" key="3">
    <source>
        <dbReference type="EMBL" id="CAG8571618.1"/>
    </source>
</evidence>
<feature type="transmembrane region" description="Helical" evidence="1">
    <location>
        <begin position="63"/>
        <end position="83"/>
    </location>
</feature>
<dbReference type="OrthoDB" id="2327125at2759"/>
<proteinExistence type="predicted"/>
<keyword evidence="1" id="KW-0812">Transmembrane</keyword>
<evidence type="ECO:0000256" key="2">
    <source>
        <dbReference type="SAM" id="SignalP"/>
    </source>
</evidence>
<feature type="transmembrane region" description="Helical" evidence="1">
    <location>
        <begin position="160"/>
        <end position="181"/>
    </location>
</feature>
<feature type="chain" id="PRO_5040247297" evidence="2">
    <location>
        <begin position="29"/>
        <end position="351"/>
    </location>
</feature>
<keyword evidence="4" id="KW-1185">Reference proteome</keyword>
<keyword evidence="2" id="KW-0732">Signal</keyword>
<dbReference type="AlphaFoldDB" id="A0A9N9BPS7"/>
<feature type="transmembrane region" description="Helical" evidence="1">
    <location>
        <begin position="187"/>
        <end position="208"/>
    </location>
</feature>
<accession>A0A9N9BPS7</accession>
<organism evidence="3 4">
    <name type="scientific">Ambispora leptoticha</name>
    <dbReference type="NCBI Taxonomy" id="144679"/>
    <lineage>
        <taxon>Eukaryota</taxon>
        <taxon>Fungi</taxon>
        <taxon>Fungi incertae sedis</taxon>
        <taxon>Mucoromycota</taxon>
        <taxon>Glomeromycotina</taxon>
        <taxon>Glomeromycetes</taxon>
        <taxon>Archaeosporales</taxon>
        <taxon>Ambisporaceae</taxon>
        <taxon>Ambispora</taxon>
    </lineage>
</organism>
<feature type="transmembrane region" description="Helical" evidence="1">
    <location>
        <begin position="104"/>
        <end position="125"/>
    </location>
</feature>
<keyword evidence="1" id="KW-0472">Membrane</keyword>
<dbReference type="Proteomes" id="UP000789508">
    <property type="component" value="Unassembled WGS sequence"/>
</dbReference>
<feature type="transmembrane region" description="Helical" evidence="1">
    <location>
        <begin position="253"/>
        <end position="273"/>
    </location>
</feature>